<evidence type="ECO:0000259" key="2">
    <source>
        <dbReference type="PROSITE" id="PS50883"/>
    </source>
</evidence>
<dbReference type="Proteomes" id="UP000199608">
    <property type="component" value="Unassembled WGS sequence"/>
</dbReference>
<dbReference type="InterPro" id="IPR035919">
    <property type="entry name" value="EAL_sf"/>
</dbReference>
<dbReference type="InterPro" id="IPR000160">
    <property type="entry name" value="GGDEF_dom"/>
</dbReference>
<accession>A0A1H2H317</accession>
<dbReference type="PANTHER" id="PTHR44757:SF2">
    <property type="entry name" value="BIOFILM ARCHITECTURE MAINTENANCE PROTEIN MBAA"/>
    <property type="match status" value="1"/>
</dbReference>
<sequence length="772" mass="88210">MKDKKHSELQSGLIFFCCFIAMLIWGLTLNQLHKSKNFLLHNLKREQNNIIGILTENMFQALEQKRPIELLAQKWFSDHQQKSLNDITNFINGERTFNRVVLYRLSGETFYQSSPRKLPPENKEHIKQHINEMAINHKAMILNCQIDSMKTSWQMPILFPLKQGKNIQGAMLLELDIGYILNLFRDIDIGKKGNITIFNKQCKKLIRFENGGLIIESSLSEKPTVAYMQNVSGSKILQFPGQEEYCFSYKHVRNYPFIITVSQELKEFFLSFYQNTKQQIWSLSILTCFCFIGLWLLCKMINKKQQYLIELKASNAKNNELIVQLEQKHQTAVNEASFDPLTGLYNRRLFISLAKKSLALGKRNSFVYAILFIDLDRFKSINDTLGHLIGDLLLKAVAERLVDCTRKSDIVARFGGDEFVVMLANLETEQNIPPIAEKIITVVSEPFKNIDGHLVTTSPSIGISIFPSDGEDIESLLENADAAMYNSKRSGRGLYSFFDTSLNTVSIQDLGLEQRMPSAIANNEFILHYQPIIRLTDFRVVGLEALIRWQHPDYHLVYPSDFIKTAEDTDLITTLDNWVLEAACQQIVKWRSAGLKVVPVAVNVSPVLLKSKKYPDLFFETLSRNQLLPENITIEVTRTAFIEGKNNVIENLEIFLSKGVRISLDNFGNGNGNGISNLNRISSLPIRTLKIDRRFIQKIRNNFNDNSIILSTIVLAKKLNLTVVATGIETHEQLVNLKVAGCDQVQGYFFSRPVPERQIREFLISPLRSIPA</sequence>
<dbReference type="Gene3D" id="3.20.20.450">
    <property type="entry name" value="EAL domain"/>
    <property type="match status" value="1"/>
</dbReference>
<keyword evidence="1" id="KW-1133">Transmembrane helix</keyword>
<dbReference type="SUPFAM" id="SSF141868">
    <property type="entry name" value="EAL domain-like"/>
    <property type="match status" value="1"/>
</dbReference>
<evidence type="ECO:0000259" key="3">
    <source>
        <dbReference type="PROSITE" id="PS50887"/>
    </source>
</evidence>
<evidence type="ECO:0000256" key="1">
    <source>
        <dbReference type="SAM" id="Phobius"/>
    </source>
</evidence>
<feature type="transmembrane region" description="Helical" evidence="1">
    <location>
        <begin position="12"/>
        <end position="29"/>
    </location>
</feature>
<keyword evidence="1" id="KW-0812">Transmembrane</keyword>
<dbReference type="RefSeq" id="WP_092233933.1">
    <property type="nucleotide sequence ID" value="NZ_FNLL01000006.1"/>
</dbReference>
<evidence type="ECO:0000313" key="4">
    <source>
        <dbReference type="EMBL" id="SDU26267.1"/>
    </source>
</evidence>
<dbReference type="FunFam" id="3.30.70.270:FF:000001">
    <property type="entry name" value="Diguanylate cyclase domain protein"/>
    <property type="match status" value="1"/>
</dbReference>
<dbReference type="CDD" id="cd01949">
    <property type="entry name" value="GGDEF"/>
    <property type="match status" value="1"/>
</dbReference>
<feature type="domain" description="EAL" evidence="2">
    <location>
        <begin position="509"/>
        <end position="767"/>
    </location>
</feature>
<organism evidence="4 5">
    <name type="scientific">Desulfobacula phenolica</name>
    <dbReference type="NCBI Taxonomy" id="90732"/>
    <lineage>
        <taxon>Bacteria</taxon>
        <taxon>Pseudomonadati</taxon>
        <taxon>Thermodesulfobacteriota</taxon>
        <taxon>Desulfobacteria</taxon>
        <taxon>Desulfobacterales</taxon>
        <taxon>Desulfobacteraceae</taxon>
        <taxon>Desulfobacula</taxon>
    </lineage>
</organism>
<dbReference type="SUPFAM" id="SSF55073">
    <property type="entry name" value="Nucleotide cyclase"/>
    <property type="match status" value="1"/>
</dbReference>
<reference evidence="5" key="1">
    <citation type="submission" date="2016-10" db="EMBL/GenBank/DDBJ databases">
        <authorList>
            <person name="Varghese N."/>
            <person name="Submissions S."/>
        </authorList>
    </citation>
    <scope>NUCLEOTIDE SEQUENCE [LARGE SCALE GENOMIC DNA]</scope>
    <source>
        <strain evidence="5">DSM 3384</strain>
    </source>
</reference>
<dbReference type="SMART" id="SM00267">
    <property type="entry name" value="GGDEF"/>
    <property type="match status" value="1"/>
</dbReference>
<dbReference type="Pfam" id="PF00563">
    <property type="entry name" value="EAL"/>
    <property type="match status" value="1"/>
</dbReference>
<name>A0A1H2H317_9BACT</name>
<dbReference type="AlphaFoldDB" id="A0A1H2H317"/>
<dbReference type="PANTHER" id="PTHR44757">
    <property type="entry name" value="DIGUANYLATE CYCLASE DGCP"/>
    <property type="match status" value="1"/>
</dbReference>
<dbReference type="InterPro" id="IPR043128">
    <property type="entry name" value="Rev_trsase/Diguanyl_cyclase"/>
</dbReference>
<dbReference type="InterPro" id="IPR001633">
    <property type="entry name" value="EAL_dom"/>
</dbReference>
<protein>
    <submittedName>
        <fullName evidence="4">Diguanylate cyclase (GGDEF) domain-containing protein</fullName>
    </submittedName>
</protein>
<dbReference type="PROSITE" id="PS50883">
    <property type="entry name" value="EAL"/>
    <property type="match status" value="1"/>
</dbReference>
<evidence type="ECO:0000313" key="5">
    <source>
        <dbReference type="Proteomes" id="UP000199608"/>
    </source>
</evidence>
<dbReference type="InterPro" id="IPR029787">
    <property type="entry name" value="Nucleotide_cyclase"/>
</dbReference>
<dbReference type="CDD" id="cd18774">
    <property type="entry name" value="PDC2_HK_sensor"/>
    <property type="match status" value="1"/>
</dbReference>
<dbReference type="EMBL" id="FNLL01000006">
    <property type="protein sequence ID" value="SDU26267.1"/>
    <property type="molecule type" value="Genomic_DNA"/>
</dbReference>
<dbReference type="Gene3D" id="3.30.70.270">
    <property type="match status" value="1"/>
</dbReference>
<dbReference type="CDD" id="cd01948">
    <property type="entry name" value="EAL"/>
    <property type="match status" value="1"/>
</dbReference>
<dbReference type="SMART" id="SM00052">
    <property type="entry name" value="EAL"/>
    <property type="match status" value="1"/>
</dbReference>
<dbReference type="InterPro" id="IPR052155">
    <property type="entry name" value="Biofilm_reg_signaling"/>
</dbReference>
<gene>
    <name evidence="4" type="ORF">SAMN04487931_10621</name>
</gene>
<keyword evidence="5" id="KW-1185">Reference proteome</keyword>
<dbReference type="GO" id="GO:0003824">
    <property type="term" value="F:catalytic activity"/>
    <property type="evidence" value="ECO:0007669"/>
    <property type="project" value="UniProtKB-ARBA"/>
</dbReference>
<feature type="domain" description="GGDEF" evidence="3">
    <location>
        <begin position="366"/>
        <end position="500"/>
    </location>
</feature>
<dbReference type="Pfam" id="PF00990">
    <property type="entry name" value="GGDEF"/>
    <property type="match status" value="1"/>
</dbReference>
<dbReference type="PROSITE" id="PS50887">
    <property type="entry name" value="GGDEF"/>
    <property type="match status" value="1"/>
</dbReference>
<proteinExistence type="predicted"/>
<keyword evidence="1" id="KW-0472">Membrane</keyword>
<dbReference type="NCBIfam" id="TIGR00254">
    <property type="entry name" value="GGDEF"/>
    <property type="match status" value="1"/>
</dbReference>